<evidence type="ECO:0000313" key="2">
    <source>
        <dbReference type="EMBL" id="RLW02210.1"/>
    </source>
</evidence>
<keyword evidence="3" id="KW-1185">Reference proteome</keyword>
<feature type="transmembrane region" description="Helical" evidence="1">
    <location>
        <begin position="90"/>
        <end position="111"/>
    </location>
</feature>
<dbReference type="EMBL" id="QUSF01000019">
    <property type="protein sequence ID" value="RLW02210.1"/>
    <property type="molecule type" value="Genomic_DNA"/>
</dbReference>
<evidence type="ECO:0000313" key="3">
    <source>
        <dbReference type="Proteomes" id="UP000276834"/>
    </source>
</evidence>
<organism evidence="2 3">
    <name type="scientific">Chloebia gouldiae</name>
    <name type="common">Gouldian finch</name>
    <name type="synonym">Erythrura gouldiae</name>
    <dbReference type="NCBI Taxonomy" id="44316"/>
    <lineage>
        <taxon>Eukaryota</taxon>
        <taxon>Metazoa</taxon>
        <taxon>Chordata</taxon>
        <taxon>Craniata</taxon>
        <taxon>Vertebrata</taxon>
        <taxon>Euteleostomi</taxon>
        <taxon>Archelosauria</taxon>
        <taxon>Archosauria</taxon>
        <taxon>Dinosauria</taxon>
        <taxon>Saurischia</taxon>
        <taxon>Theropoda</taxon>
        <taxon>Coelurosauria</taxon>
        <taxon>Aves</taxon>
        <taxon>Neognathae</taxon>
        <taxon>Neoaves</taxon>
        <taxon>Telluraves</taxon>
        <taxon>Australaves</taxon>
        <taxon>Passeriformes</taxon>
        <taxon>Passeroidea</taxon>
        <taxon>Passeridae</taxon>
        <taxon>Chloebia</taxon>
    </lineage>
</organism>
<accession>A0A3L8SIL9</accession>
<evidence type="ECO:0000256" key="1">
    <source>
        <dbReference type="SAM" id="Phobius"/>
    </source>
</evidence>
<sequence>MKSLAEELNKLKAEFLEDLRQGKTLKTQYSDPATSVISSFQHKAINVETTSGEAGFWFSGGKLDNCPANVESWFKGLSTMRSCGSLGKPPLGVVFVMLSYASVWILGISWVKSLRTPHIFLLLREDLVPLMGTILCLRRRWWDRLLRSLQRKEHSSHL</sequence>
<dbReference type="OrthoDB" id="9972657at2759"/>
<name>A0A3L8SIL9_CHLGU</name>
<protein>
    <submittedName>
        <fullName evidence="2">Uncharacterized protein</fullName>
    </submittedName>
</protein>
<dbReference type="Proteomes" id="UP000276834">
    <property type="component" value="Unassembled WGS sequence"/>
</dbReference>
<reference evidence="2 3" key="1">
    <citation type="journal article" date="2018" name="Proc. R. Soc. B">
        <title>A non-coding region near Follistatin controls head colour polymorphism in the Gouldian finch.</title>
        <authorList>
            <person name="Toomey M.B."/>
            <person name="Marques C.I."/>
            <person name="Andrade P."/>
            <person name="Araujo P.M."/>
            <person name="Sabatino S."/>
            <person name="Gazda M.A."/>
            <person name="Afonso S."/>
            <person name="Lopes R.J."/>
            <person name="Corbo J.C."/>
            <person name="Carneiro M."/>
        </authorList>
    </citation>
    <scope>NUCLEOTIDE SEQUENCE [LARGE SCALE GENOMIC DNA]</scope>
    <source>
        <strain evidence="2">Red01</strain>
        <tissue evidence="2">Muscle</tissue>
    </source>
</reference>
<keyword evidence="1" id="KW-0472">Membrane</keyword>
<dbReference type="AlphaFoldDB" id="A0A3L8SIL9"/>
<keyword evidence="1" id="KW-0812">Transmembrane</keyword>
<gene>
    <name evidence="2" type="ORF">DV515_00007446</name>
</gene>
<comment type="caution">
    <text evidence="2">The sequence shown here is derived from an EMBL/GenBank/DDBJ whole genome shotgun (WGS) entry which is preliminary data.</text>
</comment>
<proteinExistence type="predicted"/>
<keyword evidence="1" id="KW-1133">Transmembrane helix</keyword>